<feature type="compositionally biased region" description="Low complexity" evidence="1">
    <location>
        <begin position="151"/>
        <end position="170"/>
    </location>
</feature>
<keyword evidence="3" id="KW-1185">Reference proteome</keyword>
<dbReference type="SMR" id="A0A0Q9WQC7"/>
<dbReference type="Proteomes" id="UP000008792">
    <property type="component" value="Unassembled WGS sequence"/>
</dbReference>
<feature type="region of interest" description="Disordered" evidence="1">
    <location>
        <begin position="211"/>
        <end position="254"/>
    </location>
</feature>
<sequence length="254" mass="28281">MENAENNKELNVLTALPKDIDIENTQHICLYLRNLRARLKQTIQQHTDLIQTSVNIIREMADVSTMLAMTQSGTEQQPTKIKRLIMDFENMHTGDNGLSSVEAMELRELLADFRRLHESQLLRDSLMCFKRAKESFEKVDTLLGQSGQSVLGESGQPSPQSSQAVVSSNSASRSLREKILAFNKASEKGQNMLQNFTHCFSKMSTANIASAAEAQANPTASRSRTNSGYEGDVDSEIDQTDNAKSKEQVIKPNN</sequence>
<feature type="compositionally biased region" description="Basic and acidic residues" evidence="1">
    <location>
        <begin position="241"/>
        <end position="254"/>
    </location>
</feature>
<accession>A0A0Q9WQC7</accession>
<dbReference type="InParanoid" id="A0A0Q9WQC7"/>
<dbReference type="OrthoDB" id="8034037at2759"/>
<protein>
    <submittedName>
        <fullName evidence="2">Uncharacterized protein, isoform B</fullName>
    </submittedName>
</protein>
<name>A0A0Q9WQC7_DROVI</name>
<feature type="compositionally biased region" description="Polar residues" evidence="1">
    <location>
        <begin position="217"/>
        <end position="228"/>
    </location>
</feature>
<organism evidence="2 3">
    <name type="scientific">Drosophila virilis</name>
    <name type="common">Fruit fly</name>
    <dbReference type="NCBI Taxonomy" id="7244"/>
    <lineage>
        <taxon>Eukaryota</taxon>
        <taxon>Metazoa</taxon>
        <taxon>Ecdysozoa</taxon>
        <taxon>Arthropoda</taxon>
        <taxon>Hexapoda</taxon>
        <taxon>Insecta</taxon>
        <taxon>Pterygota</taxon>
        <taxon>Neoptera</taxon>
        <taxon>Endopterygota</taxon>
        <taxon>Diptera</taxon>
        <taxon>Brachycera</taxon>
        <taxon>Muscomorpha</taxon>
        <taxon>Ephydroidea</taxon>
        <taxon>Drosophilidae</taxon>
        <taxon>Drosophila</taxon>
    </lineage>
</organism>
<dbReference type="AlphaFoldDB" id="A0A0Q9WQC7"/>
<proteinExistence type="predicted"/>
<reference evidence="2 3" key="1">
    <citation type="journal article" date="2007" name="Nature">
        <title>Evolution of genes and genomes on the Drosophila phylogeny.</title>
        <authorList>
            <consortium name="Drosophila 12 Genomes Consortium"/>
            <person name="Clark A.G."/>
            <person name="Eisen M.B."/>
            <person name="Smith D.R."/>
            <person name="Bergman C.M."/>
            <person name="Oliver B."/>
            <person name="Markow T.A."/>
            <person name="Kaufman T.C."/>
            <person name="Kellis M."/>
            <person name="Gelbart W."/>
            <person name="Iyer V.N."/>
            <person name="Pollard D.A."/>
            <person name="Sackton T.B."/>
            <person name="Larracuente A.M."/>
            <person name="Singh N.D."/>
            <person name="Abad J.P."/>
            <person name="Abt D.N."/>
            <person name="Adryan B."/>
            <person name="Aguade M."/>
            <person name="Akashi H."/>
            <person name="Anderson W.W."/>
            <person name="Aquadro C.F."/>
            <person name="Ardell D.H."/>
            <person name="Arguello R."/>
            <person name="Artieri C.G."/>
            <person name="Barbash D.A."/>
            <person name="Barker D."/>
            <person name="Barsanti P."/>
            <person name="Batterham P."/>
            <person name="Batzoglou S."/>
            <person name="Begun D."/>
            <person name="Bhutkar A."/>
            <person name="Blanco E."/>
            <person name="Bosak S.A."/>
            <person name="Bradley R.K."/>
            <person name="Brand A.D."/>
            <person name="Brent M.R."/>
            <person name="Brooks A.N."/>
            <person name="Brown R.H."/>
            <person name="Butlin R.K."/>
            <person name="Caggese C."/>
            <person name="Calvi B.R."/>
            <person name="Bernardo de Carvalho A."/>
            <person name="Caspi A."/>
            <person name="Castrezana S."/>
            <person name="Celniker S.E."/>
            <person name="Chang J.L."/>
            <person name="Chapple C."/>
            <person name="Chatterji S."/>
            <person name="Chinwalla A."/>
            <person name="Civetta A."/>
            <person name="Clifton S.W."/>
            <person name="Comeron J.M."/>
            <person name="Costello J.C."/>
            <person name="Coyne J.A."/>
            <person name="Daub J."/>
            <person name="David R.G."/>
            <person name="Delcher A.L."/>
            <person name="Delehaunty K."/>
            <person name="Do C.B."/>
            <person name="Ebling H."/>
            <person name="Edwards K."/>
            <person name="Eickbush T."/>
            <person name="Evans J.D."/>
            <person name="Filipski A."/>
            <person name="Findeiss S."/>
            <person name="Freyhult E."/>
            <person name="Fulton L."/>
            <person name="Fulton R."/>
            <person name="Garcia A.C."/>
            <person name="Gardiner A."/>
            <person name="Garfield D.A."/>
            <person name="Garvin B.E."/>
            <person name="Gibson G."/>
            <person name="Gilbert D."/>
            <person name="Gnerre S."/>
            <person name="Godfrey J."/>
            <person name="Good R."/>
            <person name="Gotea V."/>
            <person name="Gravely B."/>
            <person name="Greenberg A.J."/>
            <person name="Griffiths-Jones S."/>
            <person name="Gross S."/>
            <person name="Guigo R."/>
            <person name="Gustafson E.A."/>
            <person name="Haerty W."/>
            <person name="Hahn M.W."/>
            <person name="Halligan D.L."/>
            <person name="Halpern A.L."/>
            <person name="Halter G.M."/>
            <person name="Han M.V."/>
            <person name="Heger A."/>
            <person name="Hillier L."/>
            <person name="Hinrichs A.S."/>
            <person name="Holmes I."/>
            <person name="Hoskins R.A."/>
            <person name="Hubisz M.J."/>
            <person name="Hultmark D."/>
            <person name="Huntley M.A."/>
            <person name="Jaffe D.B."/>
            <person name="Jagadeeshan S."/>
            <person name="Jeck W.R."/>
            <person name="Johnson J."/>
            <person name="Jones C.D."/>
            <person name="Jordan W.C."/>
            <person name="Karpen G.H."/>
            <person name="Kataoka E."/>
            <person name="Keightley P.D."/>
            <person name="Kheradpour P."/>
            <person name="Kirkness E.F."/>
            <person name="Koerich L.B."/>
            <person name="Kristiansen K."/>
            <person name="Kudrna D."/>
            <person name="Kulathinal R.J."/>
            <person name="Kumar S."/>
            <person name="Kwok R."/>
            <person name="Lander E."/>
            <person name="Langley C.H."/>
            <person name="Lapoint R."/>
            <person name="Lazzaro B.P."/>
            <person name="Lee S.J."/>
            <person name="Levesque L."/>
            <person name="Li R."/>
            <person name="Lin C.F."/>
            <person name="Lin M.F."/>
            <person name="Lindblad-Toh K."/>
            <person name="Llopart A."/>
            <person name="Long M."/>
            <person name="Low L."/>
            <person name="Lozovsky E."/>
            <person name="Lu J."/>
            <person name="Luo M."/>
            <person name="Machado C.A."/>
            <person name="Makalowski W."/>
            <person name="Marzo M."/>
            <person name="Matsuda M."/>
            <person name="Matzkin L."/>
            <person name="McAllister B."/>
            <person name="McBride C.S."/>
            <person name="McKernan B."/>
            <person name="McKernan K."/>
            <person name="Mendez-Lago M."/>
            <person name="Minx P."/>
            <person name="Mollenhauer M.U."/>
            <person name="Montooth K."/>
            <person name="Mount S.M."/>
            <person name="Mu X."/>
            <person name="Myers E."/>
            <person name="Negre B."/>
            <person name="Newfeld S."/>
            <person name="Nielsen R."/>
            <person name="Noor M.A."/>
            <person name="O'Grady P."/>
            <person name="Pachter L."/>
            <person name="Papaceit M."/>
            <person name="Parisi M.J."/>
            <person name="Parisi M."/>
            <person name="Parts L."/>
            <person name="Pedersen J.S."/>
            <person name="Pesole G."/>
            <person name="Phillippy A.M."/>
            <person name="Ponting C.P."/>
            <person name="Pop M."/>
            <person name="Porcelli D."/>
            <person name="Powell J.R."/>
            <person name="Prohaska S."/>
            <person name="Pruitt K."/>
            <person name="Puig M."/>
            <person name="Quesneville H."/>
            <person name="Ram K.R."/>
            <person name="Rand D."/>
            <person name="Rasmussen M.D."/>
            <person name="Reed L.K."/>
            <person name="Reenan R."/>
            <person name="Reily A."/>
            <person name="Remington K.A."/>
            <person name="Rieger T.T."/>
            <person name="Ritchie M.G."/>
            <person name="Robin C."/>
            <person name="Rogers Y.H."/>
            <person name="Rohde C."/>
            <person name="Rozas J."/>
            <person name="Rubenfield M.J."/>
            <person name="Ruiz A."/>
            <person name="Russo S."/>
            <person name="Salzberg S.L."/>
            <person name="Sanchez-Gracia A."/>
            <person name="Saranga D.J."/>
            <person name="Sato H."/>
            <person name="Schaeffer S.W."/>
            <person name="Schatz M.C."/>
            <person name="Schlenke T."/>
            <person name="Schwartz R."/>
            <person name="Segarra C."/>
            <person name="Singh R.S."/>
            <person name="Sirot L."/>
            <person name="Sirota M."/>
            <person name="Sisneros N.B."/>
            <person name="Smith C.D."/>
            <person name="Smith T.F."/>
            <person name="Spieth J."/>
            <person name="Stage D.E."/>
            <person name="Stark A."/>
            <person name="Stephan W."/>
            <person name="Strausberg R.L."/>
            <person name="Strempel S."/>
            <person name="Sturgill D."/>
            <person name="Sutton G."/>
            <person name="Sutton G.G."/>
            <person name="Tao W."/>
            <person name="Teichmann S."/>
            <person name="Tobari Y.N."/>
            <person name="Tomimura Y."/>
            <person name="Tsolas J.M."/>
            <person name="Valente V.L."/>
            <person name="Venter E."/>
            <person name="Venter J.C."/>
            <person name="Vicario S."/>
            <person name="Vieira F.G."/>
            <person name="Vilella A.J."/>
            <person name="Villasante A."/>
            <person name="Walenz B."/>
            <person name="Wang J."/>
            <person name="Wasserman M."/>
            <person name="Watts T."/>
            <person name="Wilson D."/>
            <person name="Wilson R.K."/>
            <person name="Wing R.A."/>
            <person name="Wolfner M.F."/>
            <person name="Wong A."/>
            <person name="Wong G.K."/>
            <person name="Wu C.I."/>
            <person name="Wu G."/>
            <person name="Yamamoto D."/>
            <person name="Yang H.P."/>
            <person name="Yang S.P."/>
            <person name="Yorke J.A."/>
            <person name="Yoshida K."/>
            <person name="Zdobnov E."/>
            <person name="Zhang P."/>
            <person name="Zhang Y."/>
            <person name="Zimin A.V."/>
            <person name="Baldwin J."/>
            <person name="Abdouelleil A."/>
            <person name="Abdulkadir J."/>
            <person name="Abebe A."/>
            <person name="Abera B."/>
            <person name="Abreu J."/>
            <person name="Acer S.C."/>
            <person name="Aftuck L."/>
            <person name="Alexander A."/>
            <person name="An P."/>
            <person name="Anderson E."/>
            <person name="Anderson S."/>
            <person name="Arachi H."/>
            <person name="Azer M."/>
            <person name="Bachantsang P."/>
            <person name="Barry A."/>
            <person name="Bayul T."/>
            <person name="Berlin A."/>
            <person name="Bessette D."/>
            <person name="Bloom T."/>
            <person name="Blye J."/>
            <person name="Boguslavskiy L."/>
            <person name="Bonnet C."/>
            <person name="Boukhgalter B."/>
            <person name="Bourzgui I."/>
            <person name="Brown A."/>
            <person name="Cahill P."/>
            <person name="Channer S."/>
            <person name="Cheshatsang Y."/>
            <person name="Chuda L."/>
            <person name="Citroen M."/>
            <person name="Collymore A."/>
            <person name="Cooke P."/>
            <person name="Costello M."/>
            <person name="D'Aco K."/>
            <person name="Daza R."/>
            <person name="De Haan G."/>
            <person name="DeGray S."/>
            <person name="DeMaso C."/>
            <person name="Dhargay N."/>
            <person name="Dooley K."/>
            <person name="Dooley E."/>
            <person name="Doricent M."/>
            <person name="Dorje P."/>
            <person name="Dorjee K."/>
            <person name="Dupes A."/>
            <person name="Elong R."/>
            <person name="Falk J."/>
            <person name="Farina A."/>
            <person name="Faro S."/>
            <person name="Ferguson D."/>
            <person name="Fisher S."/>
            <person name="Foley C.D."/>
            <person name="Franke A."/>
            <person name="Friedrich D."/>
            <person name="Gadbois L."/>
            <person name="Gearin G."/>
            <person name="Gearin C.R."/>
            <person name="Giannoukos G."/>
            <person name="Goode T."/>
            <person name="Graham J."/>
            <person name="Grandbois E."/>
            <person name="Grewal S."/>
            <person name="Gyaltsen K."/>
            <person name="Hafez N."/>
            <person name="Hagos B."/>
            <person name="Hall J."/>
            <person name="Henson C."/>
            <person name="Hollinger A."/>
            <person name="Honan T."/>
            <person name="Huard M.D."/>
            <person name="Hughes L."/>
            <person name="Hurhula B."/>
            <person name="Husby M.E."/>
            <person name="Kamat A."/>
            <person name="Kanga B."/>
            <person name="Kashin S."/>
            <person name="Khazanovich D."/>
            <person name="Kisner P."/>
            <person name="Lance K."/>
            <person name="Lara M."/>
            <person name="Lee W."/>
            <person name="Lennon N."/>
            <person name="Letendre F."/>
            <person name="LeVine R."/>
            <person name="Lipovsky A."/>
            <person name="Liu X."/>
            <person name="Liu J."/>
            <person name="Liu S."/>
            <person name="Lokyitsang T."/>
            <person name="Lokyitsang Y."/>
            <person name="Lubonja R."/>
            <person name="Lui A."/>
            <person name="MacDonald P."/>
            <person name="Magnisalis V."/>
            <person name="Maru K."/>
            <person name="Matthews C."/>
            <person name="McCusker W."/>
            <person name="McDonough S."/>
            <person name="Mehta T."/>
            <person name="Meldrim J."/>
            <person name="Meneus L."/>
            <person name="Mihai O."/>
            <person name="Mihalev A."/>
            <person name="Mihova T."/>
            <person name="Mittelman R."/>
            <person name="Mlenga V."/>
            <person name="Montmayeur A."/>
            <person name="Mulrain L."/>
            <person name="Navidi A."/>
            <person name="Naylor J."/>
            <person name="Negash T."/>
            <person name="Nguyen T."/>
            <person name="Nguyen N."/>
            <person name="Nicol R."/>
            <person name="Norbu C."/>
            <person name="Norbu N."/>
            <person name="Novod N."/>
            <person name="O'Neill B."/>
            <person name="Osman S."/>
            <person name="Markiewicz E."/>
            <person name="Oyono O.L."/>
            <person name="Patti C."/>
            <person name="Phunkhang P."/>
            <person name="Pierre F."/>
            <person name="Priest M."/>
            <person name="Raghuraman S."/>
            <person name="Rege F."/>
            <person name="Reyes R."/>
            <person name="Rise C."/>
            <person name="Rogov P."/>
            <person name="Ross K."/>
            <person name="Ryan E."/>
            <person name="Settipalli S."/>
            <person name="Shea T."/>
            <person name="Sherpa N."/>
            <person name="Shi L."/>
            <person name="Shih D."/>
            <person name="Sparrow T."/>
            <person name="Spaulding J."/>
            <person name="Stalker J."/>
            <person name="Stange-Thomann N."/>
            <person name="Stavropoulos S."/>
            <person name="Stone C."/>
            <person name="Strader C."/>
            <person name="Tesfaye S."/>
            <person name="Thomson T."/>
            <person name="Thoulutsang Y."/>
            <person name="Thoulutsang D."/>
            <person name="Topham K."/>
            <person name="Topping I."/>
            <person name="Tsamla T."/>
            <person name="Vassiliev H."/>
            <person name="Vo A."/>
            <person name="Wangchuk T."/>
            <person name="Wangdi T."/>
            <person name="Weiand M."/>
            <person name="Wilkinson J."/>
            <person name="Wilson A."/>
            <person name="Yadav S."/>
            <person name="Young G."/>
            <person name="Yu Q."/>
            <person name="Zembek L."/>
            <person name="Zhong D."/>
            <person name="Zimmer A."/>
            <person name="Zwirko Z."/>
            <person name="Jaffe D.B."/>
            <person name="Alvarez P."/>
            <person name="Brockman W."/>
            <person name="Butler J."/>
            <person name="Chin C."/>
            <person name="Gnerre S."/>
            <person name="Grabherr M."/>
            <person name="Kleber M."/>
            <person name="Mauceli E."/>
            <person name="MacCallum I."/>
        </authorList>
    </citation>
    <scope>NUCLEOTIDE SEQUENCE [LARGE SCALE GENOMIC DNA]</scope>
    <source>
        <strain evidence="3">Tucson 15010-1051.87</strain>
    </source>
</reference>
<dbReference type="EMBL" id="CH940650">
    <property type="protein sequence ID" value="KRF83585.1"/>
    <property type="molecule type" value="Genomic_DNA"/>
</dbReference>
<evidence type="ECO:0000313" key="3">
    <source>
        <dbReference type="Proteomes" id="UP000008792"/>
    </source>
</evidence>
<evidence type="ECO:0000256" key="1">
    <source>
        <dbReference type="SAM" id="MobiDB-lite"/>
    </source>
</evidence>
<gene>
    <name evidence="2" type="primary">Dvir\GJ24459</name>
    <name evidence="2" type="ORF">Dvir_GJ24459</name>
</gene>
<evidence type="ECO:0000313" key="2">
    <source>
        <dbReference type="EMBL" id="KRF83585.1"/>
    </source>
</evidence>
<feature type="region of interest" description="Disordered" evidence="1">
    <location>
        <begin position="147"/>
        <end position="170"/>
    </location>
</feature>